<protein>
    <submittedName>
        <fullName evidence="1">Uncharacterized protein</fullName>
    </submittedName>
</protein>
<proteinExistence type="predicted"/>
<dbReference type="EMBL" id="JXLN01008230">
    <property type="protein sequence ID" value="KPM04322.1"/>
    <property type="molecule type" value="Genomic_DNA"/>
</dbReference>
<name>A0A131ZZM5_SARSC</name>
<comment type="caution">
    <text evidence="1">The sequence shown here is derived from an EMBL/GenBank/DDBJ whole genome shotgun (WGS) entry which is preliminary data.</text>
</comment>
<reference evidence="1 2" key="1">
    <citation type="journal article" date="2015" name="Parasit. Vectors">
        <title>Draft genome of the scabies mite.</title>
        <authorList>
            <person name="Rider S.D.Jr."/>
            <person name="Morgan M.S."/>
            <person name="Arlian L.G."/>
        </authorList>
    </citation>
    <scope>NUCLEOTIDE SEQUENCE [LARGE SCALE GENOMIC DNA]</scope>
    <source>
        <strain evidence="1">Arlian Lab</strain>
    </source>
</reference>
<dbReference type="VEuPathDB" id="VectorBase:SSCA000443"/>
<dbReference type="AlphaFoldDB" id="A0A131ZZM5"/>
<evidence type="ECO:0000313" key="2">
    <source>
        <dbReference type="Proteomes" id="UP000616769"/>
    </source>
</evidence>
<evidence type="ECO:0000313" key="1">
    <source>
        <dbReference type="EMBL" id="KPM04322.1"/>
    </source>
</evidence>
<organism evidence="1 2">
    <name type="scientific">Sarcoptes scabiei</name>
    <name type="common">Itch mite</name>
    <name type="synonym">Acarus scabiei</name>
    <dbReference type="NCBI Taxonomy" id="52283"/>
    <lineage>
        <taxon>Eukaryota</taxon>
        <taxon>Metazoa</taxon>
        <taxon>Ecdysozoa</taxon>
        <taxon>Arthropoda</taxon>
        <taxon>Chelicerata</taxon>
        <taxon>Arachnida</taxon>
        <taxon>Acari</taxon>
        <taxon>Acariformes</taxon>
        <taxon>Sarcoptiformes</taxon>
        <taxon>Astigmata</taxon>
        <taxon>Psoroptidia</taxon>
        <taxon>Sarcoptoidea</taxon>
        <taxon>Sarcoptidae</taxon>
        <taxon>Sarcoptinae</taxon>
        <taxon>Sarcoptes</taxon>
    </lineage>
</organism>
<sequence length="59" mass="7231">MNLHFETYRRKKNGNDYQNFGRKIFTDLNAKKIPIQKLKSFARKSVDVREIMFLNKEFY</sequence>
<accession>A0A131ZZM5</accession>
<gene>
    <name evidence="1" type="ORF">QR98_0027650</name>
</gene>
<dbReference type="Proteomes" id="UP000616769">
    <property type="component" value="Unassembled WGS sequence"/>
</dbReference>